<gene>
    <name evidence="1" type="ORF">GI584_20185</name>
</gene>
<dbReference type="KEGG" id="grc:GI584_20185"/>
<accession>A0A5Q2TR66</accession>
<name>A0A5Q2TR66_9BACI</name>
<dbReference type="Proteomes" id="UP000339690">
    <property type="component" value="Chromosome"/>
</dbReference>
<proteinExistence type="predicted"/>
<evidence type="ECO:0000313" key="1">
    <source>
        <dbReference type="EMBL" id="QGH36220.1"/>
    </source>
</evidence>
<evidence type="ECO:0000313" key="2">
    <source>
        <dbReference type="Proteomes" id="UP000339690"/>
    </source>
</evidence>
<dbReference type="RefSeq" id="WP_153792394.1">
    <property type="nucleotide sequence ID" value="NZ_CP045915.1"/>
</dbReference>
<keyword evidence="2" id="KW-1185">Reference proteome</keyword>
<sequence>MAHELAQEKIVSELYTKLILSDMKSKLIQAASNLLGDAIYTKEEAVLTLLDVIQLIEMEEKSTGNFYMKEILEEKQS</sequence>
<organism evidence="1 2">
    <name type="scientific">Gracilibacillus salitolerans</name>
    <dbReference type="NCBI Taxonomy" id="2663022"/>
    <lineage>
        <taxon>Bacteria</taxon>
        <taxon>Bacillati</taxon>
        <taxon>Bacillota</taxon>
        <taxon>Bacilli</taxon>
        <taxon>Bacillales</taxon>
        <taxon>Bacillaceae</taxon>
        <taxon>Gracilibacillus</taxon>
    </lineage>
</organism>
<dbReference type="EMBL" id="CP045915">
    <property type="protein sequence ID" value="QGH36220.1"/>
    <property type="molecule type" value="Genomic_DNA"/>
</dbReference>
<reference evidence="1 2" key="1">
    <citation type="submission" date="2019-11" db="EMBL/GenBank/DDBJ databases">
        <title>Gracilibacillus salitolerans sp. nov., a moderate halophile isolated from a saline soil in northwest China.</title>
        <authorList>
            <person name="Gan L."/>
        </authorList>
    </citation>
    <scope>NUCLEOTIDE SEQUENCE [LARGE SCALE GENOMIC DNA]</scope>
    <source>
        <strain evidence="1 2">SCU50</strain>
    </source>
</reference>
<protein>
    <submittedName>
        <fullName evidence="1">Uncharacterized protein</fullName>
    </submittedName>
</protein>
<dbReference type="AlphaFoldDB" id="A0A5Q2TR66"/>